<evidence type="ECO:0000313" key="3">
    <source>
        <dbReference type="Proteomes" id="UP000023152"/>
    </source>
</evidence>
<name>X6MY80_RETFI</name>
<feature type="region of interest" description="Disordered" evidence="1">
    <location>
        <begin position="147"/>
        <end position="199"/>
    </location>
</feature>
<comment type="caution">
    <text evidence="2">The sequence shown here is derived from an EMBL/GenBank/DDBJ whole genome shotgun (WGS) entry which is preliminary data.</text>
</comment>
<gene>
    <name evidence="2" type="ORF">RFI_19255</name>
</gene>
<feature type="compositionally biased region" description="Polar residues" evidence="1">
    <location>
        <begin position="147"/>
        <end position="156"/>
    </location>
</feature>
<dbReference type="AlphaFoldDB" id="X6MY80"/>
<proteinExistence type="predicted"/>
<feature type="region of interest" description="Disordered" evidence="1">
    <location>
        <begin position="225"/>
        <end position="261"/>
    </location>
</feature>
<accession>X6MY80</accession>
<dbReference type="Proteomes" id="UP000023152">
    <property type="component" value="Unassembled WGS sequence"/>
</dbReference>
<keyword evidence="3" id="KW-1185">Reference proteome</keyword>
<reference evidence="2 3" key="1">
    <citation type="journal article" date="2013" name="Curr. Biol.">
        <title>The Genome of the Foraminiferan Reticulomyxa filosa.</title>
        <authorList>
            <person name="Glockner G."/>
            <person name="Hulsmann N."/>
            <person name="Schleicher M."/>
            <person name="Noegel A.A."/>
            <person name="Eichinger L."/>
            <person name="Gallinger C."/>
            <person name="Pawlowski J."/>
            <person name="Sierra R."/>
            <person name="Euteneuer U."/>
            <person name="Pillet L."/>
            <person name="Moustafa A."/>
            <person name="Platzer M."/>
            <person name="Groth M."/>
            <person name="Szafranski K."/>
            <person name="Schliwa M."/>
        </authorList>
    </citation>
    <scope>NUCLEOTIDE SEQUENCE [LARGE SCALE GENOMIC DNA]</scope>
</reference>
<feature type="compositionally biased region" description="Basic and acidic residues" evidence="1">
    <location>
        <begin position="252"/>
        <end position="261"/>
    </location>
</feature>
<evidence type="ECO:0000256" key="1">
    <source>
        <dbReference type="SAM" id="MobiDB-lite"/>
    </source>
</evidence>
<feature type="region of interest" description="Disordered" evidence="1">
    <location>
        <begin position="77"/>
        <end position="97"/>
    </location>
</feature>
<feature type="compositionally biased region" description="Acidic residues" evidence="1">
    <location>
        <begin position="232"/>
        <end position="242"/>
    </location>
</feature>
<organism evidence="2 3">
    <name type="scientific">Reticulomyxa filosa</name>
    <dbReference type="NCBI Taxonomy" id="46433"/>
    <lineage>
        <taxon>Eukaryota</taxon>
        <taxon>Sar</taxon>
        <taxon>Rhizaria</taxon>
        <taxon>Retaria</taxon>
        <taxon>Foraminifera</taxon>
        <taxon>Monothalamids</taxon>
        <taxon>Reticulomyxidae</taxon>
        <taxon>Reticulomyxa</taxon>
    </lineage>
</organism>
<feature type="compositionally biased region" description="Low complexity" evidence="1">
    <location>
        <begin position="168"/>
        <end position="190"/>
    </location>
</feature>
<protein>
    <submittedName>
        <fullName evidence="2">Uncharacterized protein</fullName>
    </submittedName>
</protein>
<evidence type="ECO:0000313" key="2">
    <source>
        <dbReference type="EMBL" id="ETO18040.1"/>
    </source>
</evidence>
<feature type="compositionally biased region" description="Low complexity" evidence="1">
    <location>
        <begin position="80"/>
        <end position="97"/>
    </location>
</feature>
<dbReference type="EMBL" id="ASPP01015592">
    <property type="protein sequence ID" value="ETO18040.1"/>
    <property type="molecule type" value="Genomic_DNA"/>
</dbReference>
<sequence length="460" mass="50910">MEHKFEELAKGWDDLAFFDAFLAFFVVFIGDWQNFYHAHSPDTPIPPFQLATEEVQYKMLADMIKAGHPLAKKIQSEGLNPTTSTTTTNTNAASTGTTATTTATTIATTTTTTTTATAPATPSAKSRVWTEEFEVAPIDNDERVFSQSMHSMSSPKLASKAAEEHQHSGASMSMSAISPSASSSSSSSPSLNLGNKTSSSIGGKYMDGLKSWGGKIYKAAANTVTSKNGANDNDDDFVDTPDNDNNGGKSGRQKDRSKKQETRYSYDEEALKFLGQFCHSQLFQTWFVRQQENASTKLNAIQDRFDYAIQNRPQFGGSSYSGCFKFLRGATLSRENIMTLTINLKSYIEDTAALTSNKELDEFVKSKEKRAHHLALGAYDPRVFNALNNLLDYRLKDTAGKNYPHGSMALFLLQILLEKSTDRYIIATANVFFPLIAELRNYKNPNEHAQSEFNSCHTYQ</sequence>